<dbReference type="RefSeq" id="NP_491535.1">
    <property type="nucleotide sequence ID" value="NM_059134.7"/>
</dbReference>
<dbReference type="Bgee" id="WBGene00004094">
    <property type="expression patterns" value="Expressed in germ line (C elegans) and 4 other cell types or tissues"/>
</dbReference>
<dbReference type="OMA" id="YYASETH"/>
<comment type="similarity">
    <text evidence="1">Belongs to the argonaute family.</text>
</comment>
<dbReference type="GeneID" id="172152"/>
<sequence length="975" mass="107884">MPATPVPPVTMPPVPPVGFPPVTAPPGLHPPPPVPPVPVPTLPVTSEHKTAHDACIKRLEQLEIPPDPKIYPSPTEPGTFGSVTEVLTNVFGVEVHKTSNFYQYSVHITAELSSKKEVTFTKKGKEDFIVHDRHEKCSAILFHALNRFEDFFKSSENCIIYDGQSILFTSMNLFEGIPTGKIKTKVFQINGADTNLKDLMVLPCIKLEVFPTKNPVVNFSLEDIGRRTSDSNIESVNMAYKQILDLAMSQYAIRETSKCVVFEHGKMFFINPLQEGYAPCDIVEVGDGKQMKPGLKKTLQFIEGPYGRNQNNPSIVIDGMKVAFHMEQLVFQKLSSITSNLANGITGSERERCAAVIKGLDCHSNYRGRTRHHKIESIHHEGAATARFELEGGGTCTVATYFKDKYKIQLRYPNANLIVCKERGALNFYPMELITISPNQRVRITQQTSSQSQRTTKESAVLPDIRQRLIMTGKIAAKITAENEVLGKMGVTVCDEPLVVKGRNLPAIRLASFETGEHLINPRDCKWRPQRYNRSAVAPKVWALYGVGSPGSQMNRDVMRRFCDEFMNMSRSKGILFPPPGDVNLLTPDAIENRLREAANAGCTFVLCITEDNITCLHQKYKFIEHHTQMIVQDMKLSKALSVVNASKKLTLENVINKTNVKLGGSNYVYLDTKNFLQEHLIIGVGISSPPPGTKYIMESRGILNPTIVGFAYNGNGKQEFSGDFVLNAAGQETIAPIEDIVSYSIKGYKKFHDGKAPKRITIYRSGSSEGNHGPIISYEVPLARVAMRNFSPDTQLLYIVVSKEHTYRFFKKESGGSSSGGSNSAGASNSGTLTSAPPKPWELNIGPGLTVDYGVTNPACKQFFLNSHMTLQGSAKTPLYTVLADDRNIGMSALEEFTFNLCHLHQIVGLPTSIPTPLYVANEYAKRGRNLWNEAINANEIPEVTGPESARLKKMTDGISYMGSGDMIDRRVNA</sequence>
<accession>Q9N585</accession>
<dbReference type="STRING" id="6239.Y110A7A.18.1"/>
<dbReference type="SMART" id="SM00950">
    <property type="entry name" value="Piwi"/>
    <property type="match status" value="1"/>
</dbReference>
<dbReference type="KEGG" id="cel:CELE_Y110A7A.18"/>
<dbReference type="PeptideAtlas" id="Q9N585"/>
<dbReference type="HOGENOM" id="CLU_310185_0_0_1"/>
<dbReference type="GO" id="GO:0004521">
    <property type="term" value="F:RNA endonuclease activity"/>
    <property type="evidence" value="ECO:0000318"/>
    <property type="project" value="GO_Central"/>
</dbReference>
<dbReference type="WormBase" id="Y110A7A.18">
    <property type="protein sequence ID" value="CE23239"/>
    <property type="gene ID" value="WBGene00004094"/>
    <property type="gene designation" value="ppw-2"/>
</dbReference>
<feature type="domain" description="Piwi" evidence="4">
    <location>
        <begin position="628"/>
        <end position="934"/>
    </location>
</feature>
<dbReference type="SMART" id="SM00949">
    <property type="entry name" value="PAZ"/>
    <property type="match status" value="1"/>
</dbReference>
<dbReference type="InterPro" id="IPR003100">
    <property type="entry name" value="PAZ_dom"/>
</dbReference>
<dbReference type="PROSITE" id="PS50822">
    <property type="entry name" value="PIWI"/>
    <property type="match status" value="1"/>
</dbReference>
<name>Q9N585_CAEEL</name>
<dbReference type="Pfam" id="PF02171">
    <property type="entry name" value="Piwi"/>
    <property type="match status" value="1"/>
</dbReference>
<dbReference type="Reactome" id="R-CEL-426486">
    <property type="pathway name" value="Small interfering RNA (siRNA) biogenesis"/>
</dbReference>
<dbReference type="GO" id="GO:0036464">
    <property type="term" value="C:cytoplasmic ribonucleoprotein granule"/>
    <property type="evidence" value="ECO:0000318"/>
    <property type="project" value="GO_Central"/>
</dbReference>
<dbReference type="GO" id="GO:0016442">
    <property type="term" value="C:RISC complex"/>
    <property type="evidence" value="ECO:0000318"/>
    <property type="project" value="GO_Central"/>
</dbReference>
<evidence type="ECO:0000256" key="2">
    <source>
        <dbReference type="SAM" id="MobiDB-lite"/>
    </source>
</evidence>
<dbReference type="Gene3D" id="3.30.420.10">
    <property type="entry name" value="Ribonuclease H-like superfamily/Ribonuclease H"/>
    <property type="match status" value="1"/>
</dbReference>
<dbReference type="UCSC" id="Y110A7A.18">
    <property type="organism name" value="c. elegans"/>
</dbReference>
<dbReference type="InterPro" id="IPR003165">
    <property type="entry name" value="Piwi"/>
</dbReference>
<evidence type="ECO:0000313" key="6">
    <source>
        <dbReference type="Proteomes" id="UP000001940"/>
    </source>
</evidence>
<dbReference type="CTD" id="172152"/>
<dbReference type="SUPFAM" id="SSF101690">
    <property type="entry name" value="PAZ domain"/>
    <property type="match status" value="1"/>
</dbReference>
<dbReference type="InterPro" id="IPR036085">
    <property type="entry name" value="PAZ_dom_sf"/>
</dbReference>
<dbReference type="GO" id="GO:0035194">
    <property type="term" value="P:regulatory ncRNA-mediated post-transcriptional gene silencing"/>
    <property type="evidence" value="ECO:0000318"/>
    <property type="project" value="GO_Central"/>
</dbReference>
<organism evidence="5 6">
    <name type="scientific">Caenorhabditis elegans</name>
    <dbReference type="NCBI Taxonomy" id="6239"/>
    <lineage>
        <taxon>Eukaryota</taxon>
        <taxon>Metazoa</taxon>
        <taxon>Ecdysozoa</taxon>
        <taxon>Nematoda</taxon>
        <taxon>Chromadorea</taxon>
        <taxon>Rhabditida</taxon>
        <taxon>Rhabditina</taxon>
        <taxon>Rhabditomorpha</taxon>
        <taxon>Rhabditoidea</taxon>
        <taxon>Rhabditidae</taxon>
        <taxon>Peloderinae</taxon>
        <taxon>Caenorhabditis</taxon>
    </lineage>
</organism>
<dbReference type="Reactome" id="R-CEL-203927">
    <property type="pathway name" value="MicroRNA (miRNA) biogenesis"/>
</dbReference>
<feature type="region of interest" description="Disordered" evidence="2">
    <location>
        <begin position="814"/>
        <end position="840"/>
    </location>
</feature>
<proteinExistence type="evidence at protein level"/>
<dbReference type="CDD" id="cd02846">
    <property type="entry name" value="PAZ_argonaute_like"/>
    <property type="match status" value="1"/>
</dbReference>
<reference evidence="5 6" key="1">
    <citation type="journal article" date="1998" name="Science">
        <title>Genome sequence of the nematode C. elegans: a platform for investigating biology.</title>
        <authorList>
            <consortium name="The C. elegans sequencing consortium"/>
            <person name="Sulson J.E."/>
            <person name="Waterston R."/>
        </authorList>
    </citation>
    <scope>NUCLEOTIDE SEQUENCE [LARGE SCALE GENOMIC DNA]</scope>
    <source>
        <strain evidence="5 6">Bristol N2</strain>
    </source>
</reference>
<dbReference type="InParanoid" id="Q9N585"/>
<evidence type="ECO:0000313" key="7">
    <source>
        <dbReference type="WormBase" id="Y110A7A.18"/>
    </source>
</evidence>
<dbReference type="OrthoDB" id="5868801at2759"/>
<dbReference type="EMBL" id="BX284601">
    <property type="protein sequence ID" value="CCD66211.1"/>
    <property type="molecule type" value="Genomic_DNA"/>
</dbReference>
<dbReference type="InterPro" id="IPR036397">
    <property type="entry name" value="RNaseH_sf"/>
</dbReference>
<dbReference type="Reactome" id="R-CEL-5578749">
    <property type="pathway name" value="Transcriptional regulation by small RNAs"/>
</dbReference>
<evidence type="ECO:0007829" key="8">
    <source>
        <dbReference type="PeptideAtlas" id="Q9N585"/>
    </source>
</evidence>
<dbReference type="GO" id="GO:0003727">
    <property type="term" value="F:single-stranded RNA binding"/>
    <property type="evidence" value="ECO:0000318"/>
    <property type="project" value="GO_Central"/>
</dbReference>
<evidence type="ECO:0000256" key="1">
    <source>
        <dbReference type="RuleBase" id="RU361178"/>
    </source>
</evidence>
<dbReference type="eggNOG" id="KOG1041">
    <property type="taxonomic scope" value="Eukaryota"/>
</dbReference>
<dbReference type="PROSITE" id="PS50821">
    <property type="entry name" value="PAZ"/>
    <property type="match status" value="1"/>
</dbReference>
<evidence type="ECO:0000259" key="4">
    <source>
        <dbReference type="PROSITE" id="PS50822"/>
    </source>
</evidence>
<dbReference type="FunCoup" id="Q9N585">
    <property type="interactions" value="4"/>
</dbReference>
<dbReference type="Proteomes" id="UP000001940">
    <property type="component" value="Chromosome I"/>
</dbReference>
<feature type="compositionally biased region" description="Low complexity" evidence="2">
    <location>
        <begin position="821"/>
        <end position="832"/>
    </location>
</feature>
<dbReference type="PANTHER" id="PTHR22891">
    <property type="entry name" value="EUKARYOTIC TRANSLATION INITIATION FACTOR 2C"/>
    <property type="match status" value="1"/>
</dbReference>
<evidence type="ECO:0000313" key="5">
    <source>
        <dbReference type="EMBL" id="CCD66211.1"/>
    </source>
</evidence>
<dbReference type="PhylomeDB" id="Q9N585"/>
<dbReference type="AlphaFoldDB" id="Q9N585"/>
<keyword evidence="8" id="KW-1267">Proteomics identification</keyword>
<dbReference type="PaxDb" id="6239-Y110A7A.18"/>
<protein>
    <submittedName>
        <fullName evidence="5">Piwi domain-containing protein</fullName>
    </submittedName>
</protein>
<dbReference type="Pfam" id="PF02170">
    <property type="entry name" value="PAZ"/>
    <property type="match status" value="1"/>
</dbReference>
<dbReference type="InterPro" id="IPR012337">
    <property type="entry name" value="RNaseH-like_sf"/>
</dbReference>
<gene>
    <name evidence="5 7" type="primary">ppw-2</name>
    <name evidence="5" type="ORF">CELE_Y110A7A.18</name>
    <name evidence="7" type="ORF">Y110A7A.18</name>
</gene>
<dbReference type="GO" id="GO:0035198">
    <property type="term" value="F:miRNA binding"/>
    <property type="evidence" value="ECO:0000318"/>
    <property type="project" value="GO_Central"/>
</dbReference>
<dbReference type="GO" id="GO:0005737">
    <property type="term" value="C:cytoplasm"/>
    <property type="evidence" value="ECO:0000318"/>
    <property type="project" value="GO_Central"/>
</dbReference>
<dbReference type="GO" id="GO:0005634">
    <property type="term" value="C:nucleus"/>
    <property type="evidence" value="ECO:0000318"/>
    <property type="project" value="GO_Central"/>
</dbReference>
<feature type="domain" description="PAZ" evidence="3">
    <location>
        <begin position="321"/>
        <end position="438"/>
    </location>
</feature>
<keyword evidence="6" id="KW-1185">Reference proteome</keyword>
<dbReference type="SMR" id="Q9N585"/>
<dbReference type="SUPFAM" id="SSF53098">
    <property type="entry name" value="Ribonuclease H-like"/>
    <property type="match status" value="1"/>
</dbReference>
<evidence type="ECO:0000259" key="3">
    <source>
        <dbReference type="PROSITE" id="PS50821"/>
    </source>
</evidence>
<dbReference type="Gene3D" id="3.40.50.2300">
    <property type="match status" value="1"/>
</dbReference>
<dbReference type="AGR" id="WB:WBGene00004094"/>
<dbReference type="Gene3D" id="2.170.260.10">
    <property type="entry name" value="paz domain"/>
    <property type="match status" value="1"/>
</dbReference>